<evidence type="ECO:0000313" key="7">
    <source>
        <dbReference type="Proteomes" id="UP000506160"/>
    </source>
</evidence>
<dbReference type="HAMAP" id="MF_02125">
    <property type="entry name" value="L3_methyltr_PrmB"/>
    <property type="match status" value="1"/>
</dbReference>
<keyword evidence="3 4" id="KW-0949">S-adenosyl-L-methionine</keyword>
<dbReference type="GO" id="GO:0005840">
    <property type="term" value="C:ribosome"/>
    <property type="evidence" value="ECO:0007669"/>
    <property type="project" value="UniProtKB-KW"/>
</dbReference>
<feature type="domain" description="Methyltransferase small" evidence="5">
    <location>
        <begin position="127"/>
        <end position="220"/>
    </location>
</feature>
<dbReference type="NCBIfam" id="TIGR03533">
    <property type="entry name" value="L3_gln_methyl"/>
    <property type="match status" value="1"/>
</dbReference>
<accession>A0AB94IC06</accession>
<organism evidence="6 7">
    <name type="scientific">Candidatus Schmidhempelia bombi str. Bimp</name>
    <dbReference type="NCBI Taxonomy" id="1387197"/>
    <lineage>
        <taxon>Bacteria</taxon>
        <taxon>Pseudomonadati</taxon>
        <taxon>Pseudomonadota</taxon>
        <taxon>Gammaproteobacteria</taxon>
        <taxon>Orbales</taxon>
        <taxon>Orbaceae</taxon>
        <taxon>Candidatus Schmidhempelia</taxon>
    </lineage>
</organism>
<name>A0AB94IC06_9GAMM</name>
<dbReference type="InterPro" id="IPR017127">
    <property type="entry name" value="Ribosome_uL3_MTase"/>
</dbReference>
<dbReference type="PROSITE" id="PS00092">
    <property type="entry name" value="N6_MTASE"/>
    <property type="match status" value="1"/>
</dbReference>
<reference evidence="6 7" key="1">
    <citation type="journal article" date="2014" name="Appl. Environ. Microbiol.">
        <title>Genomic features of a bumble bee symbiont reflect its host environment.</title>
        <authorList>
            <person name="Martinson V.G."/>
            <person name="Magoc T."/>
            <person name="Koch H."/>
            <person name="Salzberg S.L."/>
            <person name="Moran N.A."/>
        </authorList>
    </citation>
    <scope>NUCLEOTIDE SEQUENCE [LARGE SCALE GENOMIC DNA]</scope>
    <source>
        <strain evidence="6 7">Bimp</strain>
    </source>
</reference>
<dbReference type="InterPro" id="IPR029063">
    <property type="entry name" value="SAM-dependent_MTases_sf"/>
</dbReference>
<dbReference type="FunFam" id="3.40.50.150:FF:000042">
    <property type="entry name" value="50S ribosomal protein L3 glutamine methyltransferase"/>
    <property type="match status" value="1"/>
</dbReference>
<comment type="catalytic activity">
    <reaction evidence="4">
        <text>L-glutaminyl-[ribosomal protein uL3] + S-adenosyl-L-methionine = N(5)-methyl-L-glutaminyl-[ribosomal protein uL3] + S-adenosyl-L-homocysteine + H(+)</text>
        <dbReference type="Rhea" id="RHEA:45020"/>
        <dbReference type="Rhea" id="RHEA-COMP:11063"/>
        <dbReference type="Rhea" id="RHEA-COMP:11064"/>
        <dbReference type="ChEBI" id="CHEBI:15378"/>
        <dbReference type="ChEBI" id="CHEBI:30011"/>
        <dbReference type="ChEBI" id="CHEBI:57856"/>
        <dbReference type="ChEBI" id="CHEBI:59789"/>
        <dbReference type="ChEBI" id="CHEBI:61891"/>
        <dbReference type="EC" id="2.1.1.298"/>
    </reaction>
</comment>
<evidence type="ECO:0000256" key="3">
    <source>
        <dbReference type="ARBA" id="ARBA00022691"/>
    </source>
</evidence>
<gene>
    <name evidence="4 6" type="primary">prmB</name>
    <name evidence="6" type="ORF">O970_06205</name>
</gene>
<dbReference type="GO" id="GO:0003676">
    <property type="term" value="F:nucleic acid binding"/>
    <property type="evidence" value="ECO:0007669"/>
    <property type="project" value="InterPro"/>
</dbReference>
<keyword evidence="7" id="KW-1185">Reference proteome</keyword>
<dbReference type="Pfam" id="PF05175">
    <property type="entry name" value="MTS"/>
    <property type="match status" value="1"/>
</dbReference>
<dbReference type="PIRSF" id="PIRSF037167">
    <property type="entry name" value="Mtase_YfcB_prd"/>
    <property type="match status" value="1"/>
</dbReference>
<evidence type="ECO:0000256" key="4">
    <source>
        <dbReference type="HAMAP-Rule" id="MF_02125"/>
    </source>
</evidence>
<evidence type="ECO:0000256" key="1">
    <source>
        <dbReference type="ARBA" id="ARBA00022603"/>
    </source>
</evidence>
<comment type="similarity">
    <text evidence="4">Belongs to the protein N5-glutamine methyltransferase family. PrmB subfamily.</text>
</comment>
<dbReference type="InterPro" id="IPR007848">
    <property type="entry name" value="Small_mtfrase_dom"/>
</dbReference>
<keyword evidence="2 4" id="KW-0808">Transferase</keyword>
<dbReference type="Gene3D" id="3.40.50.150">
    <property type="entry name" value="Vaccinia Virus protein VP39"/>
    <property type="match status" value="1"/>
</dbReference>
<dbReference type="InterPro" id="IPR002052">
    <property type="entry name" value="DNA_methylase_N6_adenine_CS"/>
</dbReference>
<dbReference type="NCBIfam" id="TIGR00536">
    <property type="entry name" value="hemK_fam"/>
    <property type="match status" value="1"/>
</dbReference>
<evidence type="ECO:0000256" key="2">
    <source>
        <dbReference type="ARBA" id="ARBA00022679"/>
    </source>
</evidence>
<dbReference type="GO" id="GO:0032259">
    <property type="term" value="P:methylation"/>
    <property type="evidence" value="ECO:0007669"/>
    <property type="project" value="UniProtKB-KW"/>
</dbReference>
<dbReference type="CDD" id="cd02440">
    <property type="entry name" value="AdoMet_MTases"/>
    <property type="match status" value="1"/>
</dbReference>
<keyword evidence="6" id="KW-0689">Ribosomal protein</keyword>
<dbReference type="GO" id="GO:0036009">
    <property type="term" value="F:protein-glutamine N-methyltransferase activity"/>
    <property type="evidence" value="ECO:0007669"/>
    <property type="project" value="UniProtKB-UniRule"/>
</dbReference>
<comment type="function">
    <text evidence="4">Methylates ribosomal protein uL3 on a specific glutamine residue.</text>
</comment>
<proteinExistence type="inferred from homology"/>
<dbReference type="EC" id="2.1.1.298" evidence="4"/>
<evidence type="ECO:0000259" key="5">
    <source>
        <dbReference type="Pfam" id="PF05175"/>
    </source>
</evidence>
<dbReference type="GO" id="GO:0005829">
    <property type="term" value="C:cytosol"/>
    <property type="evidence" value="ECO:0007669"/>
    <property type="project" value="TreeGrafter"/>
</dbReference>
<dbReference type="InterPro" id="IPR004556">
    <property type="entry name" value="HemK-like"/>
</dbReference>
<sequence length="308" mass="34696">MGVNVDNVVTAQVINELKTIQDFIRWTVSAFNQSDIYYGHGTDNAWDEAVQLILPSLYLPLQIPAEFYAANLTMQEKERLLERVIARIEKHIPTPYLTNRAWFCGHEFFVDDRVLIPRSPIGELINQHFADQIDFEPQNILDLCTGSGCIGIACAYEFPEAEVDIVDISMEALAVAETNIEMHQMQQQVLPICSDLFNDLAPVKYDVIVTNPPYVDAEDMSDLPKEYVVEPKLALAAGEDGLDLVHRILEQAPDYLSDRGVLICEVGNSSVALIEQYPDAPFTWLEFEQGGDGVFMLTKTQLLTLRKQ</sequence>
<comment type="caution">
    <text evidence="6">The sequence shown here is derived from an EMBL/GenBank/DDBJ whole genome shotgun (WGS) entry which is preliminary data.</text>
</comment>
<evidence type="ECO:0000313" key="6">
    <source>
        <dbReference type="EMBL" id="TEA26942.1"/>
    </source>
</evidence>
<dbReference type="SUPFAM" id="SSF53335">
    <property type="entry name" value="S-adenosyl-L-methionine-dependent methyltransferases"/>
    <property type="match status" value="1"/>
</dbReference>
<keyword evidence="1 4" id="KW-0489">Methyltransferase</keyword>
<dbReference type="PANTHER" id="PTHR47806">
    <property type="entry name" value="50S RIBOSOMAL PROTEIN L3 GLUTAMINE METHYLTRANSFERASE"/>
    <property type="match status" value="1"/>
</dbReference>
<dbReference type="PANTHER" id="PTHR47806:SF1">
    <property type="entry name" value="RIBOSOMAL PROTEIN UL3 GLUTAMINE METHYLTRANSFERASE"/>
    <property type="match status" value="1"/>
</dbReference>
<protein>
    <recommendedName>
        <fullName evidence="4">Ribosomal protein uL3 glutamine methyltransferase</fullName>
        <shortName evidence="4">uL3 MTase</shortName>
        <ecNumber evidence="4">2.1.1.298</ecNumber>
    </recommendedName>
    <alternativeName>
        <fullName evidence="4">N5-glutamine methyltransferase PrmB</fullName>
    </alternativeName>
</protein>
<dbReference type="EMBL" id="AWGA01000061">
    <property type="protein sequence ID" value="TEA26942.1"/>
    <property type="molecule type" value="Genomic_DNA"/>
</dbReference>
<keyword evidence="6" id="KW-0687">Ribonucleoprotein</keyword>
<dbReference type="Proteomes" id="UP000506160">
    <property type="component" value="Unassembled WGS sequence"/>
</dbReference>
<dbReference type="AlphaFoldDB" id="A0AB94IC06"/>